<protein>
    <submittedName>
        <fullName evidence="2">Uncharacterized protein</fullName>
    </submittedName>
</protein>
<accession>A0A383DXQ1</accession>
<reference evidence="2" key="1">
    <citation type="submission" date="2018-05" db="EMBL/GenBank/DDBJ databases">
        <authorList>
            <person name="Lanie J.A."/>
            <person name="Ng W.-L."/>
            <person name="Kazmierczak K.M."/>
            <person name="Andrzejewski T.M."/>
            <person name="Davidsen T.M."/>
            <person name="Wayne K.J."/>
            <person name="Tettelin H."/>
            <person name="Glass J.I."/>
            <person name="Rusch D."/>
            <person name="Podicherti R."/>
            <person name="Tsui H.-C.T."/>
            <person name="Winkler M.E."/>
        </authorList>
    </citation>
    <scope>NUCLEOTIDE SEQUENCE</scope>
</reference>
<keyword evidence="1" id="KW-0472">Membrane</keyword>
<gene>
    <name evidence="2" type="ORF">METZ01_LOCUS501983</name>
</gene>
<name>A0A383DXQ1_9ZZZZ</name>
<organism evidence="2">
    <name type="scientific">marine metagenome</name>
    <dbReference type="NCBI Taxonomy" id="408172"/>
    <lineage>
        <taxon>unclassified sequences</taxon>
        <taxon>metagenomes</taxon>
        <taxon>ecological metagenomes</taxon>
    </lineage>
</organism>
<sequence length="39" mass="4116">VAGAVLLGLLIYDSIGGDEEFPMTAIGLFASAVIFTWWA</sequence>
<proteinExistence type="predicted"/>
<evidence type="ECO:0000256" key="1">
    <source>
        <dbReference type="SAM" id="Phobius"/>
    </source>
</evidence>
<feature type="non-terminal residue" evidence="2">
    <location>
        <position position="1"/>
    </location>
</feature>
<keyword evidence="1" id="KW-0812">Transmembrane</keyword>
<evidence type="ECO:0000313" key="2">
    <source>
        <dbReference type="EMBL" id="SVE49129.1"/>
    </source>
</evidence>
<dbReference type="AlphaFoldDB" id="A0A383DXQ1"/>
<feature type="transmembrane region" description="Helical" evidence="1">
    <location>
        <begin position="21"/>
        <end position="38"/>
    </location>
</feature>
<keyword evidence="1" id="KW-1133">Transmembrane helix</keyword>
<dbReference type="EMBL" id="UINC01220980">
    <property type="protein sequence ID" value="SVE49129.1"/>
    <property type="molecule type" value="Genomic_DNA"/>
</dbReference>
<feature type="non-terminal residue" evidence="2">
    <location>
        <position position="39"/>
    </location>
</feature>